<protein>
    <submittedName>
        <fullName evidence="2">Glycosyl transferase</fullName>
    </submittedName>
</protein>
<feature type="domain" description="Glycosyltransferase 2-like" evidence="1">
    <location>
        <begin position="7"/>
        <end position="127"/>
    </location>
</feature>
<dbReference type="Pfam" id="PF00535">
    <property type="entry name" value="Glycos_transf_2"/>
    <property type="match status" value="1"/>
</dbReference>
<dbReference type="InterPro" id="IPR029044">
    <property type="entry name" value="Nucleotide-diphossugar_trans"/>
</dbReference>
<keyword evidence="2" id="KW-0808">Transferase</keyword>
<dbReference type="AlphaFoldDB" id="A0A2W5S442"/>
<dbReference type="PANTHER" id="PTHR43685">
    <property type="entry name" value="GLYCOSYLTRANSFERASE"/>
    <property type="match status" value="1"/>
</dbReference>
<dbReference type="EMBL" id="QFQS01000002">
    <property type="protein sequence ID" value="PZQ97768.1"/>
    <property type="molecule type" value="Genomic_DNA"/>
</dbReference>
<dbReference type="InterPro" id="IPR050834">
    <property type="entry name" value="Glycosyltransf_2"/>
</dbReference>
<dbReference type="PANTHER" id="PTHR43685:SF2">
    <property type="entry name" value="GLYCOSYLTRANSFERASE 2-LIKE DOMAIN-CONTAINING PROTEIN"/>
    <property type="match status" value="1"/>
</dbReference>
<accession>A0A2W5S442</accession>
<evidence type="ECO:0000313" key="2">
    <source>
        <dbReference type="EMBL" id="PZQ97768.1"/>
    </source>
</evidence>
<gene>
    <name evidence="2" type="ORF">DI533_11435</name>
</gene>
<dbReference type="Proteomes" id="UP000248975">
    <property type="component" value="Unassembled WGS sequence"/>
</dbReference>
<dbReference type="InterPro" id="IPR001173">
    <property type="entry name" value="Glyco_trans_2-like"/>
</dbReference>
<proteinExistence type="predicted"/>
<reference evidence="2 3" key="1">
    <citation type="submission" date="2017-08" db="EMBL/GenBank/DDBJ databases">
        <title>Infants hospitalized years apart are colonized by the same room-sourced microbial strains.</title>
        <authorList>
            <person name="Brooks B."/>
            <person name="Olm M.R."/>
            <person name="Firek B.A."/>
            <person name="Baker R."/>
            <person name="Thomas B.C."/>
            <person name="Morowitz M.J."/>
            <person name="Banfield J.F."/>
        </authorList>
    </citation>
    <scope>NUCLEOTIDE SEQUENCE [LARGE SCALE GENOMIC DNA]</scope>
    <source>
        <strain evidence="2">S2_003_000_R2_11</strain>
    </source>
</reference>
<dbReference type="Gene3D" id="3.90.550.10">
    <property type="entry name" value="Spore Coat Polysaccharide Biosynthesis Protein SpsA, Chain A"/>
    <property type="match status" value="1"/>
</dbReference>
<organism evidence="2 3">
    <name type="scientific">Cereibacter sphaeroides</name>
    <name type="common">Rhodobacter sphaeroides</name>
    <dbReference type="NCBI Taxonomy" id="1063"/>
    <lineage>
        <taxon>Bacteria</taxon>
        <taxon>Pseudomonadati</taxon>
        <taxon>Pseudomonadota</taxon>
        <taxon>Alphaproteobacteria</taxon>
        <taxon>Rhodobacterales</taxon>
        <taxon>Paracoccaceae</taxon>
        <taxon>Cereibacter</taxon>
    </lineage>
</organism>
<evidence type="ECO:0000313" key="3">
    <source>
        <dbReference type="Proteomes" id="UP000248975"/>
    </source>
</evidence>
<name>A0A2W5S442_CERSP</name>
<sequence length="405" mass="44121">MTAPPVSVIVVSRHRPNDLLRCIASLCQQDHPQIEIVIVADPASASLVRGLGLPLKLMEFDVANISAARNAGLAAASGDVAAFIDDDAAAEPTWVRRLAEPFADPRVMQSGGYVIGRNGFSYQWRALKVDATGQDHPFVVQQGASLHSGTPLLAVKTQGTNCAFRRAALLRIGGFSPLFRFYLDEADVNLRLAAAEGLTAVVTNAVVHHAFSASANRRADRTPLTLHEIGASSAVFLRMHAPQEIDLALDRLCHAQRSRLIRMMVEGRIEPREVTPLLSTLDAGIADGRSRQIAPMQLLPSYQSEFLPFAGSGPRPGLVLSARPETKGRVKEAALQARAAGQIVTVIELSRGPRRHRMRFTRDGIWWQAGGQFGASERTDPIFSPWRFEDRVAREASRLSGLRPI</sequence>
<dbReference type="GO" id="GO:0016740">
    <property type="term" value="F:transferase activity"/>
    <property type="evidence" value="ECO:0007669"/>
    <property type="project" value="UniProtKB-KW"/>
</dbReference>
<dbReference type="SUPFAM" id="SSF53448">
    <property type="entry name" value="Nucleotide-diphospho-sugar transferases"/>
    <property type="match status" value="1"/>
</dbReference>
<evidence type="ECO:0000259" key="1">
    <source>
        <dbReference type="Pfam" id="PF00535"/>
    </source>
</evidence>
<comment type="caution">
    <text evidence="2">The sequence shown here is derived from an EMBL/GenBank/DDBJ whole genome shotgun (WGS) entry which is preliminary data.</text>
</comment>